<dbReference type="OrthoDB" id="2527403at2759"/>
<dbReference type="Pfam" id="PF10281">
    <property type="entry name" value="Ish1"/>
    <property type="match status" value="5"/>
</dbReference>
<evidence type="ECO:0000256" key="1">
    <source>
        <dbReference type="SAM" id="MobiDB-lite"/>
    </source>
</evidence>
<evidence type="ECO:0000313" key="4">
    <source>
        <dbReference type="Proteomes" id="UP000308768"/>
    </source>
</evidence>
<organism evidence="3 4">
    <name type="scientific">Cryomyces minteri</name>
    <dbReference type="NCBI Taxonomy" id="331657"/>
    <lineage>
        <taxon>Eukaryota</taxon>
        <taxon>Fungi</taxon>
        <taxon>Dikarya</taxon>
        <taxon>Ascomycota</taxon>
        <taxon>Pezizomycotina</taxon>
        <taxon>Dothideomycetes</taxon>
        <taxon>Dothideomycetes incertae sedis</taxon>
        <taxon>Cryomyces</taxon>
    </lineage>
</organism>
<feature type="signal peptide" evidence="2">
    <location>
        <begin position="1"/>
        <end position="20"/>
    </location>
</feature>
<dbReference type="Proteomes" id="UP000308768">
    <property type="component" value="Unassembled WGS sequence"/>
</dbReference>
<sequence length="511" mass="52884">MRFSFLSAVVVALAADATVASSWFGKAAYNKWHETELERWLSDHDVAYPTPADRKDLENLVKQNWDSKVSAPYSSWDTKQLQNYLSSKGHQVKKGTESNKDSLVSQVKSAWHETGDTASSSYDSVRDWIFDTWTESQLKAFLDYHGIPNPSPRTRDSLLKSARENYQSAANKIGETAAYPGDWLYESWSESDLKAWLDERGVPVPQGNSRNKLIASVRRNARLSGNKLASATDAAAASASSATQALSDKLLDSWSDSQIKEWADKNGIKVPQGSNRNELLALARKHSAKLASSGSSVANAATSMAGDAASSGSSMAGNAASSASSMAGNAASSASSLAGSATGKAGASASSLYGAASSNAGNQYAQATDDAALKANQAYNAADSWFGWIKAQVGLGASKVSASGTAYASSASASGKGYASDASASLSSAAGRAGNSASSASGRAANSASSASGKAAKSASSASDYASKSGASDASYHGQKATDAAKESMSKASNRVGEAAQKATDYIKEEL</sequence>
<comment type="caution">
    <text evidence="3">The sequence shown here is derived from an EMBL/GenBank/DDBJ whole genome shotgun (WGS) entry which is preliminary data.</text>
</comment>
<feature type="region of interest" description="Disordered" evidence="1">
    <location>
        <begin position="431"/>
        <end position="511"/>
    </location>
</feature>
<gene>
    <name evidence="3" type="ORF">B0A49_03319</name>
</gene>
<protein>
    <recommendedName>
        <fullName evidence="5">Stress response protein ish1</fullName>
    </recommendedName>
</protein>
<dbReference type="InterPro" id="IPR018803">
    <property type="entry name" value="Ish1/Msc1-like"/>
</dbReference>
<proteinExistence type="predicted"/>
<evidence type="ECO:0000313" key="3">
    <source>
        <dbReference type="EMBL" id="TKA76592.1"/>
    </source>
</evidence>
<keyword evidence="2" id="KW-0732">Signal</keyword>
<dbReference type="EMBL" id="NAJN01000230">
    <property type="protein sequence ID" value="TKA76592.1"/>
    <property type="molecule type" value="Genomic_DNA"/>
</dbReference>
<keyword evidence="4" id="KW-1185">Reference proteome</keyword>
<evidence type="ECO:0008006" key="5">
    <source>
        <dbReference type="Google" id="ProtNLM"/>
    </source>
</evidence>
<dbReference type="STRING" id="331657.A0A4U0XHM1"/>
<accession>A0A4U0XHM1</accession>
<reference evidence="3 4" key="1">
    <citation type="submission" date="2017-03" db="EMBL/GenBank/DDBJ databases">
        <title>Genomes of endolithic fungi from Antarctica.</title>
        <authorList>
            <person name="Coleine C."/>
            <person name="Masonjones S."/>
            <person name="Stajich J.E."/>
        </authorList>
    </citation>
    <scope>NUCLEOTIDE SEQUENCE [LARGE SCALE GENOMIC DNA]</scope>
    <source>
        <strain evidence="3 4">CCFEE 5187</strain>
    </source>
</reference>
<dbReference type="AlphaFoldDB" id="A0A4U0XHM1"/>
<feature type="chain" id="PRO_5020186127" description="Stress response protein ish1" evidence="2">
    <location>
        <begin position="21"/>
        <end position="511"/>
    </location>
</feature>
<evidence type="ECO:0000256" key="2">
    <source>
        <dbReference type="SAM" id="SignalP"/>
    </source>
</evidence>
<feature type="compositionally biased region" description="Low complexity" evidence="1">
    <location>
        <begin position="431"/>
        <end position="476"/>
    </location>
</feature>
<name>A0A4U0XHM1_9PEZI</name>